<dbReference type="SUPFAM" id="SSF51735">
    <property type="entry name" value="NAD(P)-binding Rossmann-fold domains"/>
    <property type="match status" value="1"/>
</dbReference>
<keyword evidence="2" id="KW-1185">Reference proteome</keyword>
<dbReference type="Proteomes" id="UP000007030">
    <property type="component" value="Chromosome"/>
</dbReference>
<dbReference type="EMBL" id="CP002630">
    <property type="protein sequence ID" value="AEB12196.1"/>
    <property type="molecule type" value="Genomic_DNA"/>
</dbReference>
<accession>F2NPB5</accession>
<dbReference type="Pfam" id="PF02423">
    <property type="entry name" value="OCD_Mu_crystall"/>
    <property type="match status" value="1"/>
</dbReference>
<dbReference type="Gene3D" id="3.40.50.720">
    <property type="entry name" value="NAD(P)-binding Rossmann-like Domain"/>
    <property type="match status" value="1"/>
</dbReference>
<dbReference type="RefSeq" id="WP_013704243.1">
    <property type="nucleotide sequence ID" value="NC_015387.1"/>
</dbReference>
<dbReference type="STRING" id="869210.Marky_1461"/>
<dbReference type="eggNOG" id="COG2423">
    <property type="taxonomic scope" value="Bacteria"/>
</dbReference>
<dbReference type="NCBIfam" id="NF005603">
    <property type="entry name" value="PRK07340.1"/>
    <property type="match status" value="1"/>
</dbReference>
<dbReference type="InterPro" id="IPR023401">
    <property type="entry name" value="ODC_N"/>
</dbReference>
<dbReference type="GO" id="GO:0042562">
    <property type="term" value="F:hormone binding"/>
    <property type="evidence" value="ECO:0007669"/>
    <property type="project" value="TreeGrafter"/>
</dbReference>
<dbReference type="InterPro" id="IPR036291">
    <property type="entry name" value="NAD(P)-bd_dom_sf"/>
</dbReference>
<dbReference type="OrthoDB" id="9792005at2"/>
<sequence length="299" mass="31485">MEHLSAETTAAHLPYPKLADAIAQVLQSWARGEAHAPERSVLSLPGGGTFLVMPATSPRIAITKLVTVHPQNATRNLPTIESEVIVIDAATGVRRGILEGKTVTARRTAALSLLAAKLLAPNPTGPLLIVGAGTQGRAHLEAFVEGLGVRQVYIASRTRQNAEALAAYAQTLGVHAEAVARPEEVLERAPLIVTATTSATPVLPPTVREDAFIAAVGAFRPEMAELPPTLIQRARVYVDTLEGAQAEAGDLIQAGVDWARVVPLQRALAQPRPTKGPVIFKSVGSALWDLAAAMLVYGT</sequence>
<dbReference type="GO" id="GO:0005737">
    <property type="term" value="C:cytoplasm"/>
    <property type="evidence" value="ECO:0007669"/>
    <property type="project" value="TreeGrafter"/>
</dbReference>
<gene>
    <name evidence="1" type="ordered locus">Marky_1461</name>
</gene>
<proteinExistence type="predicted"/>
<dbReference type="HOGENOM" id="CLU_042088_1_2_0"/>
<organism evidence="1 2">
    <name type="scientific">Marinithermus hydrothermalis (strain DSM 14884 / JCM 11576 / T1)</name>
    <dbReference type="NCBI Taxonomy" id="869210"/>
    <lineage>
        <taxon>Bacteria</taxon>
        <taxon>Thermotogati</taxon>
        <taxon>Deinococcota</taxon>
        <taxon>Deinococci</taxon>
        <taxon>Thermales</taxon>
        <taxon>Thermaceae</taxon>
        <taxon>Marinithermus</taxon>
    </lineage>
</organism>
<dbReference type="Gene3D" id="3.30.1780.10">
    <property type="entry name" value="ornithine cyclodeaminase, domain 1"/>
    <property type="match status" value="1"/>
</dbReference>
<dbReference type="KEGG" id="mhd:Marky_1461"/>
<protein>
    <submittedName>
        <fullName evidence="1">Ornithine cyclodeaminase/mu-crystallin</fullName>
    </submittedName>
</protein>
<name>F2NPB5_MARHT</name>
<evidence type="ECO:0000313" key="2">
    <source>
        <dbReference type="Proteomes" id="UP000007030"/>
    </source>
</evidence>
<dbReference type="PANTHER" id="PTHR13812">
    <property type="entry name" value="KETIMINE REDUCTASE MU-CRYSTALLIN"/>
    <property type="match status" value="1"/>
</dbReference>
<dbReference type="PANTHER" id="PTHR13812:SF19">
    <property type="entry name" value="KETIMINE REDUCTASE MU-CRYSTALLIN"/>
    <property type="match status" value="1"/>
</dbReference>
<dbReference type="AlphaFoldDB" id="F2NPB5"/>
<reference evidence="1 2" key="1">
    <citation type="journal article" date="2012" name="Stand. Genomic Sci.">
        <title>Complete genome sequence of the aerobic, heterotroph Marinithermus hydrothermalis type strain (T1(T)) from a deep-sea hydrothermal vent chimney.</title>
        <authorList>
            <person name="Copeland A."/>
            <person name="Gu W."/>
            <person name="Yasawong M."/>
            <person name="Lapidus A."/>
            <person name="Lucas S."/>
            <person name="Deshpande S."/>
            <person name="Pagani I."/>
            <person name="Tapia R."/>
            <person name="Cheng J.F."/>
            <person name="Goodwin L.A."/>
            <person name="Pitluck S."/>
            <person name="Liolios K."/>
            <person name="Ivanova N."/>
            <person name="Mavromatis K."/>
            <person name="Mikhailova N."/>
            <person name="Pati A."/>
            <person name="Chen A."/>
            <person name="Palaniappan K."/>
            <person name="Land M."/>
            <person name="Pan C."/>
            <person name="Brambilla E.M."/>
            <person name="Rohde M."/>
            <person name="Tindall B.J."/>
            <person name="Sikorski J."/>
            <person name="Goker M."/>
            <person name="Detter J.C."/>
            <person name="Bristow J."/>
            <person name="Eisen J.A."/>
            <person name="Markowitz V."/>
            <person name="Hugenholtz P."/>
            <person name="Kyrpides N.C."/>
            <person name="Klenk H.P."/>
            <person name="Woyke T."/>
        </authorList>
    </citation>
    <scope>NUCLEOTIDE SEQUENCE [LARGE SCALE GENOMIC DNA]</scope>
    <source>
        <strain evidence="2">DSM 14884 / JCM 11576 / T1</strain>
    </source>
</reference>
<dbReference type="InterPro" id="IPR003462">
    <property type="entry name" value="ODC_Mu_crystall"/>
</dbReference>
<dbReference type="PIRSF" id="PIRSF001439">
    <property type="entry name" value="CryM"/>
    <property type="match status" value="1"/>
</dbReference>
<evidence type="ECO:0000313" key="1">
    <source>
        <dbReference type="EMBL" id="AEB12196.1"/>
    </source>
</evidence>